<feature type="transmembrane region" description="Helical" evidence="1">
    <location>
        <begin position="86"/>
        <end position="107"/>
    </location>
</feature>
<evidence type="ECO:0000313" key="3">
    <source>
        <dbReference type="Proteomes" id="UP001341840"/>
    </source>
</evidence>
<keyword evidence="1" id="KW-0472">Membrane</keyword>
<organism evidence="2 3">
    <name type="scientific">Stylosanthes scabra</name>
    <dbReference type="NCBI Taxonomy" id="79078"/>
    <lineage>
        <taxon>Eukaryota</taxon>
        <taxon>Viridiplantae</taxon>
        <taxon>Streptophyta</taxon>
        <taxon>Embryophyta</taxon>
        <taxon>Tracheophyta</taxon>
        <taxon>Spermatophyta</taxon>
        <taxon>Magnoliopsida</taxon>
        <taxon>eudicotyledons</taxon>
        <taxon>Gunneridae</taxon>
        <taxon>Pentapetalae</taxon>
        <taxon>rosids</taxon>
        <taxon>fabids</taxon>
        <taxon>Fabales</taxon>
        <taxon>Fabaceae</taxon>
        <taxon>Papilionoideae</taxon>
        <taxon>50 kb inversion clade</taxon>
        <taxon>dalbergioids sensu lato</taxon>
        <taxon>Dalbergieae</taxon>
        <taxon>Pterocarpus clade</taxon>
        <taxon>Stylosanthes</taxon>
    </lineage>
</organism>
<feature type="transmembrane region" description="Helical" evidence="1">
    <location>
        <begin position="63"/>
        <end position="80"/>
    </location>
</feature>
<dbReference type="Proteomes" id="UP001341840">
    <property type="component" value="Unassembled WGS sequence"/>
</dbReference>
<proteinExistence type="predicted"/>
<reference evidence="2 3" key="1">
    <citation type="journal article" date="2023" name="Plants (Basel)">
        <title>Bridging the Gap: Combining Genomics and Transcriptomics Approaches to Understand Stylosanthes scabra, an Orphan Legume from the Brazilian Caatinga.</title>
        <authorList>
            <person name="Ferreira-Neto J.R.C."/>
            <person name="da Silva M.D."/>
            <person name="Binneck E."/>
            <person name="de Melo N.F."/>
            <person name="da Silva R.H."/>
            <person name="de Melo A.L.T.M."/>
            <person name="Pandolfi V."/>
            <person name="Bustamante F.O."/>
            <person name="Brasileiro-Vidal A.C."/>
            <person name="Benko-Iseppon A.M."/>
        </authorList>
    </citation>
    <scope>NUCLEOTIDE SEQUENCE [LARGE SCALE GENOMIC DNA]</scope>
    <source>
        <tissue evidence="2">Leaves</tissue>
    </source>
</reference>
<dbReference type="EMBL" id="JASCZI010211951">
    <property type="protein sequence ID" value="MED6197689.1"/>
    <property type="molecule type" value="Genomic_DNA"/>
</dbReference>
<accession>A0ABU6XI52</accession>
<protein>
    <submittedName>
        <fullName evidence="2">Uncharacterized protein</fullName>
    </submittedName>
</protein>
<comment type="caution">
    <text evidence="2">The sequence shown here is derived from an EMBL/GenBank/DDBJ whole genome shotgun (WGS) entry which is preliminary data.</text>
</comment>
<evidence type="ECO:0000256" key="1">
    <source>
        <dbReference type="SAM" id="Phobius"/>
    </source>
</evidence>
<gene>
    <name evidence="2" type="ORF">PIB30_059002</name>
</gene>
<keyword evidence="3" id="KW-1185">Reference proteome</keyword>
<keyword evidence="1" id="KW-0812">Transmembrane</keyword>
<keyword evidence="1" id="KW-1133">Transmembrane helix</keyword>
<sequence>MLNRNWSTDLPPLIKSIAEKERRHIRWRKAQISSSDHPIDLIQDIGSGASACTGSQGHPSGRLLVYLSLFLCGWSLGVYSQSLALVGWWLGVLPDALWVVATVSGWGRLELVKSS</sequence>
<name>A0ABU6XI52_9FABA</name>
<evidence type="ECO:0000313" key="2">
    <source>
        <dbReference type="EMBL" id="MED6197689.1"/>
    </source>
</evidence>